<organism evidence="2 3">
    <name type="scientific">Rodentibacter genomosp. 2</name>
    <dbReference type="NCBI Taxonomy" id="1908266"/>
    <lineage>
        <taxon>Bacteria</taxon>
        <taxon>Pseudomonadati</taxon>
        <taxon>Pseudomonadota</taxon>
        <taxon>Gammaproteobacteria</taxon>
        <taxon>Pasteurellales</taxon>
        <taxon>Pasteurellaceae</taxon>
        <taxon>Rodentibacter</taxon>
    </lineage>
</organism>
<dbReference type="EMBL" id="MLHO01000058">
    <property type="protein sequence ID" value="OOF53894.1"/>
    <property type="molecule type" value="Genomic_DNA"/>
</dbReference>
<keyword evidence="3" id="KW-1185">Reference proteome</keyword>
<evidence type="ECO:0000256" key="1">
    <source>
        <dbReference type="SAM" id="MobiDB-lite"/>
    </source>
</evidence>
<name>A0A1V3JBA1_9PAST</name>
<dbReference type="Proteomes" id="UP000188541">
    <property type="component" value="Unassembled WGS sequence"/>
</dbReference>
<evidence type="ECO:0000313" key="3">
    <source>
        <dbReference type="Proteomes" id="UP000188541"/>
    </source>
</evidence>
<comment type="caution">
    <text evidence="2">The sequence shown here is derived from an EMBL/GenBank/DDBJ whole genome shotgun (WGS) entry which is preliminary data.</text>
</comment>
<proteinExistence type="predicted"/>
<dbReference type="AlphaFoldDB" id="A0A1V3JBA1"/>
<accession>A0A1V3JBA1</accession>
<gene>
    <name evidence="2" type="ORF">BKK55_10870</name>
</gene>
<dbReference type="RefSeq" id="WP_077551717.1">
    <property type="nucleotide sequence ID" value="NZ_MLHO01000058.1"/>
</dbReference>
<feature type="compositionally biased region" description="Polar residues" evidence="1">
    <location>
        <begin position="1"/>
        <end position="13"/>
    </location>
</feature>
<reference evidence="2 3" key="1">
    <citation type="submission" date="2016-10" db="EMBL/GenBank/DDBJ databases">
        <title>Rodentibacter gen. nov. and new species.</title>
        <authorList>
            <person name="Christensen H."/>
        </authorList>
    </citation>
    <scope>NUCLEOTIDE SEQUENCE [LARGE SCALE GENOMIC DNA]</scope>
    <source>
        <strain evidence="2 3">1996246016</strain>
    </source>
</reference>
<sequence>MSKNGLKPGQNTGKDGGIYEQFNTRGNPTGRFATIRDNEIAPPTAKKNYYWKLKVKTPDSK</sequence>
<dbReference type="OrthoDB" id="5245039at2"/>
<feature type="region of interest" description="Disordered" evidence="1">
    <location>
        <begin position="1"/>
        <end position="33"/>
    </location>
</feature>
<protein>
    <submittedName>
        <fullName evidence="2">Uncharacterized protein</fullName>
    </submittedName>
</protein>
<evidence type="ECO:0000313" key="2">
    <source>
        <dbReference type="EMBL" id="OOF53894.1"/>
    </source>
</evidence>